<sequence length="67" mass="7202">MLVSEPEAVSVEQFSEDDGTVVLELSVGDDDYGRIIGRGGRTANALRTVIKAAAVKDNRRVLVDIVD</sequence>
<dbReference type="CDD" id="cd22533">
    <property type="entry name" value="KH-II_YlqC-like"/>
    <property type="match status" value="1"/>
</dbReference>
<dbReference type="InterPro" id="IPR009019">
    <property type="entry name" value="KH_sf_prok-type"/>
</dbReference>
<dbReference type="PANTHER" id="PTHR34654:SF1">
    <property type="entry name" value="RNA-BINDING PROTEIN KHPA"/>
    <property type="match status" value="1"/>
</dbReference>
<dbReference type="Pfam" id="PF13083">
    <property type="entry name" value="KH_KhpA-B"/>
    <property type="match status" value="1"/>
</dbReference>
<dbReference type="AlphaFoldDB" id="A0A6J4T542"/>
<dbReference type="GO" id="GO:0003723">
    <property type="term" value="F:RNA binding"/>
    <property type="evidence" value="ECO:0007669"/>
    <property type="project" value="UniProtKB-UniRule"/>
</dbReference>
<evidence type="ECO:0000313" key="4">
    <source>
        <dbReference type="EMBL" id="CAA9513337.1"/>
    </source>
</evidence>
<evidence type="ECO:0000256" key="2">
    <source>
        <dbReference type="ARBA" id="ARBA00022884"/>
    </source>
</evidence>
<dbReference type="PANTHER" id="PTHR34654">
    <property type="entry name" value="UPF0109 PROTEIN SCO5592"/>
    <property type="match status" value="1"/>
</dbReference>
<dbReference type="PROSITE" id="PS50084">
    <property type="entry name" value="KH_TYPE_1"/>
    <property type="match status" value="1"/>
</dbReference>
<dbReference type="InterPro" id="IPR020627">
    <property type="entry name" value="KhpA"/>
</dbReference>
<gene>
    <name evidence="4" type="ORF">AVDCRST_MAG85-2470</name>
</gene>
<keyword evidence="1" id="KW-0963">Cytoplasm</keyword>
<keyword evidence="2 3" id="KW-0694">RNA-binding</keyword>
<dbReference type="SUPFAM" id="SSF54814">
    <property type="entry name" value="Prokaryotic type KH domain (KH-domain type II)"/>
    <property type="match status" value="1"/>
</dbReference>
<protein>
    <submittedName>
        <fullName evidence="4">KH domain RNA binding protein YlqC</fullName>
    </submittedName>
</protein>
<dbReference type="EMBL" id="CADCVT010000267">
    <property type="protein sequence ID" value="CAA9513337.1"/>
    <property type="molecule type" value="Genomic_DNA"/>
</dbReference>
<proteinExistence type="predicted"/>
<evidence type="ECO:0000256" key="3">
    <source>
        <dbReference type="PROSITE-ProRule" id="PRU00117"/>
    </source>
</evidence>
<dbReference type="InterPro" id="IPR015946">
    <property type="entry name" value="KH_dom-like_a/b"/>
</dbReference>
<reference evidence="4" key="1">
    <citation type="submission" date="2020-02" db="EMBL/GenBank/DDBJ databases">
        <authorList>
            <person name="Meier V. D."/>
        </authorList>
    </citation>
    <scope>NUCLEOTIDE SEQUENCE</scope>
    <source>
        <strain evidence="4">AVDCRST_MAG85</strain>
    </source>
</reference>
<accession>A0A6J4T542</accession>
<evidence type="ECO:0000256" key="1">
    <source>
        <dbReference type="ARBA" id="ARBA00022490"/>
    </source>
</evidence>
<dbReference type="Gene3D" id="3.30.300.20">
    <property type="match status" value="1"/>
</dbReference>
<organism evidence="4">
    <name type="scientific">uncultured Solirubrobacteraceae bacterium</name>
    <dbReference type="NCBI Taxonomy" id="1162706"/>
    <lineage>
        <taxon>Bacteria</taxon>
        <taxon>Bacillati</taxon>
        <taxon>Actinomycetota</taxon>
        <taxon>Thermoleophilia</taxon>
        <taxon>Solirubrobacterales</taxon>
        <taxon>Solirubrobacteraceae</taxon>
        <taxon>environmental samples</taxon>
    </lineage>
</organism>
<name>A0A6J4T542_9ACTN</name>